<sequence length="74" mass="8091">MAVGDIITAWLLLRQADICVEKLAGTPGKDAEFYKGKIASAKFFVQNYLPHISADRKIVESTDGSIMEIAESAF</sequence>
<evidence type="ECO:0000256" key="2">
    <source>
        <dbReference type="ARBA" id="ARBA00023002"/>
    </source>
</evidence>
<protein>
    <submittedName>
        <fullName evidence="4">Unannotated protein</fullName>
    </submittedName>
</protein>
<dbReference type="InterPro" id="IPR025878">
    <property type="entry name" value="Acyl-CoA_dh-like_C_dom"/>
</dbReference>
<dbReference type="EMBL" id="CAFBRW010000036">
    <property type="protein sequence ID" value="CAB5113384.1"/>
    <property type="molecule type" value="Genomic_DNA"/>
</dbReference>
<organism evidence="4">
    <name type="scientific">freshwater metagenome</name>
    <dbReference type="NCBI Taxonomy" id="449393"/>
    <lineage>
        <taxon>unclassified sequences</taxon>
        <taxon>metagenomes</taxon>
        <taxon>ecological metagenomes</taxon>
    </lineage>
</organism>
<dbReference type="InterPro" id="IPR052166">
    <property type="entry name" value="Diverse_Acyl-CoA_DH"/>
</dbReference>
<evidence type="ECO:0000313" key="4">
    <source>
        <dbReference type="EMBL" id="CAB5113384.1"/>
    </source>
</evidence>
<comment type="cofactor">
    <cofactor evidence="1">
        <name>FAD</name>
        <dbReference type="ChEBI" id="CHEBI:57692"/>
    </cofactor>
</comment>
<name>A0A6J7VSM4_9ZZZZ</name>
<dbReference type="PANTHER" id="PTHR42803:SF1">
    <property type="entry name" value="BROAD-SPECIFICITY LINEAR ACYL-COA DEHYDROGENASE FADE5"/>
    <property type="match status" value="1"/>
</dbReference>
<dbReference type="AlphaFoldDB" id="A0A6J7VSM4"/>
<dbReference type="Pfam" id="PF12806">
    <property type="entry name" value="Acyl-CoA_dh_C"/>
    <property type="match status" value="1"/>
</dbReference>
<feature type="domain" description="Acetyl-CoA dehydrogenase-like C-terminal" evidence="3">
    <location>
        <begin position="1"/>
        <end position="69"/>
    </location>
</feature>
<dbReference type="PANTHER" id="PTHR42803">
    <property type="entry name" value="ACYL-COA DEHYDROGENASE"/>
    <property type="match status" value="1"/>
</dbReference>
<accession>A0A6J7VSM4</accession>
<evidence type="ECO:0000259" key="3">
    <source>
        <dbReference type="Pfam" id="PF12806"/>
    </source>
</evidence>
<keyword evidence="2" id="KW-0560">Oxidoreductase</keyword>
<reference evidence="4" key="1">
    <citation type="submission" date="2020-05" db="EMBL/GenBank/DDBJ databases">
        <authorList>
            <person name="Chiriac C."/>
            <person name="Salcher M."/>
            <person name="Ghai R."/>
            <person name="Kavagutti S V."/>
        </authorList>
    </citation>
    <scope>NUCLEOTIDE SEQUENCE</scope>
</reference>
<dbReference type="GO" id="GO:0005886">
    <property type="term" value="C:plasma membrane"/>
    <property type="evidence" value="ECO:0007669"/>
    <property type="project" value="TreeGrafter"/>
</dbReference>
<gene>
    <name evidence="4" type="ORF">UFOPK4424_00293</name>
</gene>
<proteinExistence type="predicted"/>
<evidence type="ECO:0000256" key="1">
    <source>
        <dbReference type="ARBA" id="ARBA00001974"/>
    </source>
</evidence>
<dbReference type="GO" id="GO:0016491">
    <property type="term" value="F:oxidoreductase activity"/>
    <property type="evidence" value="ECO:0007669"/>
    <property type="project" value="UniProtKB-KW"/>
</dbReference>